<evidence type="ECO:0000259" key="9">
    <source>
        <dbReference type="PROSITE" id="PS51004"/>
    </source>
</evidence>
<evidence type="ECO:0000256" key="2">
    <source>
        <dbReference type="ARBA" id="ARBA00022473"/>
    </source>
</evidence>
<evidence type="ECO:0000256" key="3">
    <source>
        <dbReference type="ARBA" id="ARBA00022525"/>
    </source>
</evidence>
<dbReference type="SUPFAM" id="SSF101912">
    <property type="entry name" value="Sema domain"/>
    <property type="match status" value="1"/>
</dbReference>
<dbReference type="GO" id="GO:0007411">
    <property type="term" value="P:axon guidance"/>
    <property type="evidence" value="ECO:0007669"/>
    <property type="project" value="TreeGrafter"/>
</dbReference>
<accession>A0A643BU81</accession>
<comment type="caution">
    <text evidence="10">The sequence shown here is derived from an EMBL/GenBank/DDBJ whole genome shotgun (WGS) entry which is preliminary data.</text>
</comment>
<comment type="caution">
    <text evidence="8">Lacks conserved residue(s) required for the propagation of feature annotation.</text>
</comment>
<evidence type="ECO:0000313" key="11">
    <source>
        <dbReference type="Proteomes" id="UP000437017"/>
    </source>
</evidence>
<evidence type="ECO:0000256" key="6">
    <source>
        <dbReference type="ARBA" id="ARBA00022902"/>
    </source>
</evidence>
<keyword evidence="7" id="KW-0325">Glycoprotein</keyword>
<dbReference type="InterPro" id="IPR001627">
    <property type="entry name" value="Semap_dom"/>
</dbReference>
<dbReference type="GO" id="GO:0045499">
    <property type="term" value="F:chemorepellent activity"/>
    <property type="evidence" value="ECO:0007669"/>
    <property type="project" value="TreeGrafter"/>
</dbReference>
<evidence type="ECO:0000256" key="5">
    <source>
        <dbReference type="ARBA" id="ARBA00022782"/>
    </source>
</evidence>
<dbReference type="EMBL" id="SGJD01004510">
    <property type="protein sequence ID" value="KAB0391497.1"/>
    <property type="molecule type" value="Genomic_DNA"/>
</dbReference>
<proteinExistence type="predicted"/>
<dbReference type="Proteomes" id="UP000437017">
    <property type="component" value="Unassembled WGS sequence"/>
</dbReference>
<dbReference type="GO" id="GO:0001755">
    <property type="term" value="P:neural crest cell migration"/>
    <property type="evidence" value="ECO:0007669"/>
    <property type="project" value="TreeGrafter"/>
</dbReference>
<dbReference type="Gene3D" id="2.130.10.10">
    <property type="entry name" value="YVTN repeat-like/Quinoprotein amine dehydrogenase"/>
    <property type="match status" value="2"/>
</dbReference>
<keyword evidence="11" id="KW-1185">Reference proteome</keyword>
<keyword evidence="4" id="KW-0732">Signal</keyword>
<dbReference type="GO" id="GO:0071526">
    <property type="term" value="P:semaphorin-plexin signaling pathway"/>
    <property type="evidence" value="ECO:0007669"/>
    <property type="project" value="TreeGrafter"/>
</dbReference>
<keyword evidence="5" id="KW-0221">Differentiation</keyword>
<dbReference type="Pfam" id="PF01403">
    <property type="entry name" value="Sema"/>
    <property type="match status" value="1"/>
</dbReference>
<comment type="subcellular location">
    <subcellularLocation>
        <location evidence="1">Secreted</location>
    </subcellularLocation>
</comment>
<reference evidence="10 11" key="1">
    <citation type="journal article" date="2019" name="PLoS ONE">
        <title>Genomic analyses reveal an absence of contemporary introgressive admixture between fin whales and blue whales, despite known hybrids.</title>
        <authorList>
            <person name="Westbury M.V."/>
            <person name="Petersen B."/>
            <person name="Lorenzen E.D."/>
        </authorList>
    </citation>
    <scope>NUCLEOTIDE SEQUENCE [LARGE SCALE GENOMIC DNA]</scope>
    <source>
        <strain evidence="10">FinWhale-01</strain>
    </source>
</reference>
<evidence type="ECO:0000256" key="8">
    <source>
        <dbReference type="PROSITE-ProRule" id="PRU00352"/>
    </source>
</evidence>
<dbReference type="GO" id="GO:0005615">
    <property type="term" value="C:extracellular space"/>
    <property type="evidence" value="ECO:0007669"/>
    <property type="project" value="TreeGrafter"/>
</dbReference>
<evidence type="ECO:0000256" key="7">
    <source>
        <dbReference type="ARBA" id="ARBA00023180"/>
    </source>
</evidence>
<dbReference type="InterPro" id="IPR015943">
    <property type="entry name" value="WD40/YVTN_repeat-like_dom_sf"/>
</dbReference>
<dbReference type="PANTHER" id="PTHR11036:SF25">
    <property type="entry name" value="SEMAPHORIN-3C"/>
    <property type="match status" value="1"/>
</dbReference>
<organism evidence="10 11">
    <name type="scientific">Balaenoptera physalus</name>
    <name type="common">Fin whale</name>
    <name type="synonym">Balaena physalus</name>
    <dbReference type="NCBI Taxonomy" id="9770"/>
    <lineage>
        <taxon>Eukaryota</taxon>
        <taxon>Metazoa</taxon>
        <taxon>Chordata</taxon>
        <taxon>Craniata</taxon>
        <taxon>Vertebrata</taxon>
        <taxon>Euteleostomi</taxon>
        <taxon>Mammalia</taxon>
        <taxon>Eutheria</taxon>
        <taxon>Laurasiatheria</taxon>
        <taxon>Artiodactyla</taxon>
        <taxon>Whippomorpha</taxon>
        <taxon>Cetacea</taxon>
        <taxon>Mysticeti</taxon>
        <taxon>Balaenopteridae</taxon>
        <taxon>Balaenoptera</taxon>
    </lineage>
</organism>
<gene>
    <name evidence="10" type="ORF">E2I00_020140</name>
</gene>
<name>A0A643BU81_BALPH</name>
<dbReference type="AlphaFoldDB" id="A0A643BU81"/>
<keyword evidence="3" id="KW-0964">Secreted</keyword>
<dbReference type="GO" id="GO:0030335">
    <property type="term" value="P:positive regulation of cell migration"/>
    <property type="evidence" value="ECO:0007669"/>
    <property type="project" value="TreeGrafter"/>
</dbReference>
<evidence type="ECO:0000256" key="4">
    <source>
        <dbReference type="ARBA" id="ARBA00022729"/>
    </source>
</evidence>
<feature type="domain" description="Sema" evidence="9">
    <location>
        <begin position="3"/>
        <end position="372"/>
    </location>
</feature>
<sequence length="372" mass="42020">MTGLTRAAQELRETKTSEYFSLSHHPLDYRILLMDEDQDRIYVGSKDHILSLNINNISQEPLSHGCGNFVRVIQAFNRTHLYVCGSGAFSPVCTYLNRGRRSEDQVFMIDSKCESGKGRCSFNPNVNTVSVMIKPMFVDAHVIPDGTDPNDAKVYFFFKEKLTDNSRSTKQIHSMIARICPNDTGGLRSLVNKWTTFLKARLVCSVTDEDGPETHFDELEDVFLLETDNPRTTLVYGIFTTSSSVFKGSAVCVYHLSDIQTVFNGPFAHKEGPNHQLISYQGRIPYPRPGTCPGGAFTPNMRTTKEFPDDVVTFIRNHPLMYNSIYPIHRRPLIVRTGTDYKYTKIAVDRVNAADGRYHVLFLGTGKYLSSN</sequence>
<dbReference type="GO" id="GO:0005886">
    <property type="term" value="C:plasma membrane"/>
    <property type="evidence" value="ECO:0007669"/>
    <property type="project" value="TreeGrafter"/>
</dbReference>
<evidence type="ECO:0000313" key="10">
    <source>
        <dbReference type="EMBL" id="KAB0391497.1"/>
    </source>
</evidence>
<dbReference type="OrthoDB" id="9988752at2759"/>
<dbReference type="SMART" id="SM00630">
    <property type="entry name" value="Sema"/>
    <property type="match status" value="1"/>
</dbReference>
<dbReference type="PANTHER" id="PTHR11036">
    <property type="entry name" value="SEMAPHORIN"/>
    <property type="match status" value="1"/>
</dbReference>
<dbReference type="GO" id="GO:0030215">
    <property type="term" value="F:semaphorin receptor binding"/>
    <property type="evidence" value="ECO:0007669"/>
    <property type="project" value="InterPro"/>
</dbReference>
<keyword evidence="6" id="KW-0524">Neurogenesis</keyword>
<dbReference type="InterPro" id="IPR027231">
    <property type="entry name" value="Semaphorin"/>
</dbReference>
<keyword evidence="2" id="KW-0217">Developmental protein</keyword>
<dbReference type="PROSITE" id="PS51004">
    <property type="entry name" value="SEMA"/>
    <property type="match status" value="1"/>
</dbReference>
<dbReference type="InterPro" id="IPR036352">
    <property type="entry name" value="Semap_dom_sf"/>
</dbReference>
<protein>
    <recommendedName>
        <fullName evidence="9">Sema domain-containing protein</fullName>
    </recommendedName>
</protein>
<evidence type="ECO:0000256" key="1">
    <source>
        <dbReference type="ARBA" id="ARBA00004613"/>
    </source>
</evidence>